<dbReference type="SUPFAM" id="SSF47644">
    <property type="entry name" value="Methionine synthase domain"/>
    <property type="match status" value="1"/>
</dbReference>
<evidence type="ECO:0000256" key="1">
    <source>
        <dbReference type="ARBA" id="ARBA00022723"/>
    </source>
</evidence>
<accession>A0A9D1P431</accession>
<sequence>MAFEEIQSAVAEGKPRQAARLVEEALAEGAEGTAILNQGLLGGMRRVRLKMQDDIDVARALASARAMKEGMEKLKPFLEQGAMNTRGKILIGTAGGDLHDVGKNIVGYTLRYSGFQVVDLGVDVSAEQFVQAVRDNPDAGIVCISSLLTTSMPEMRHIVQALNGLDNRRSFQIMIGGGSVTREFAEEIGADAYTEDAAAAAEFAESVMGIKE</sequence>
<comment type="caution">
    <text evidence="5">The sequence shown here is derived from an EMBL/GenBank/DDBJ whole genome shotgun (WGS) entry which is preliminary data.</text>
</comment>
<dbReference type="SUPFAM" id="SSF52242">
    <property type="entry name" value="Cobalamin (vitamin B12)-binding domain"/>
    <property type="match status" value="1"/>
</dbReference>
<reference evidence="5" key="1">
    <citation type="submission" date="2020-10" db="EMBL/GenBank/DDBJ databases">
        <authorList>
            <person name="Gilroy R."/>
        </authorList>
    </citation>
    <scope>NUCLEOTIDE SEQUENCE</scope>
    <source>
        <strain evidence="5">CHK188-20938</strain>
    </source>
</reference>
<proteinExistence type="predicted"/>
<organism evidence="5 6">
    <name type="scientific">Candidatus Scatomonas pullistercoris</name>
    <dbReference type="NCBI Taxonomy" id="2840920"/>
    <lineage>
        <taxon>Bacteria</taxon>
        <taxon>Bacillati</taxon>
        <taxon>Bacillota</taxon>
        <taxon>Clostridia</taxon>
        <taxon>Lachnospirales</taxon>
        <taxon>Lachnospiraceae</taxon>
        <taxon>Lachnospiraceae incertae sedis</taxon>
        <taxon>Candidatus Scatomonas</taxon>
    </lineage>
</organism>
<evidence type="ECO:0000259" key="3">
    <source>
        <dbReference type="PROSITE" id="PS51332"/>
    </source>
</evidence>
<dbReference type="GO" id="GO:0046653">
    <property type="term" value="P:tetrahydrofolate metabolic process"/>
    <property type="evidence" value="ECO:0007669"/>
    <property type="project" value="TreeGrafter"/>
</dbReference>
<dbReference type="GO" id="GO:0008705">
    <property type="term" value="F:methionine synthase activity"/>
    <property type="evidence" value="ECO:0007669"/>
    <property type="project" value="TreeGrafter"/>
</dbReference>
<evidence type="ECO:0000313" key="5">
    <source>
        <dbReference type="EMBL" id="HIV25339.1"/>
    </source>
</evidence>
<reference evidence="5" key="2">
    <citation type="journal article" date="2021" name="PeerJ">
        <title>Extensive microbial diversity within the chicken gut microbiome revealed by metagenomics and culture.</title>
        <authorList>
            <person name="Gilroy R."/>
            <person name="Ravi A."/>
            <person name="Getino M."/>
            <person name="Pursley I."/>
            <person name="Horton D.L."/>
            <person name="Alikhan N.F."/>
            <person name="Baker D."/>
            <person name="Gharbi K."/>
            <person name="Hall N."/>
            <person name="Watson M."/>
            <person name="Adriaenssens E.M."/>
            <person name="Foster-Nyarko E."/>
            <person name="Jarju S."/>
            <person name="Secka A."/>
            <person name="Antonio M."/>
            <person name="Oren A."/>
            <person name="Chaudhuri R.R."/>
            <person name="La Ragione R."/>
            <person name="Hildebrand F."/>
            <person name="Pallen M.J."/>
        </authorList>
    </citation>
    <scope>NUCLEOTIDE SEQUENCE</scope>
    <source>
        <strain evidence="5">CHK188-20938</strain>
    </source>
</reference>
<dbReference type="PANTHER" id="PTHR45833:SF1">
    <property type="entry name" value="METHIONINE SYNTHASE"/>
    <property type="match status" value="1"/>
</dbReference>
<feature type="domain" description="B12-binding" evidence="3">
    <location>
        <begin position="86"/>
        <end position="212"/>
    </location>
</feature>
<dbReference type="SMART" id="SM01018">
    <property type="entry name" value="B12-binding_2"/>
    <property type="match status" value="1"/>
</dbReference>
<dbReference type="InterPro" id="IPR006158">
    <property type="entry name" value="Cobalamin-bd"/>
</dbReference>
<dbReference type="Gene3D" id="1.10.1240.10">
    <property type="entry name" value="Methionine synthase domain"/>
    <property type="match status" value="1"/>
</dbReference>
<dbReference type="PROSITE" id="PS51337">
    <property type="entry name" value="B12_BINDING_NTER"/>
    <property type="match status" value="1"/>
</dbReference>
<protein>
    <submittedName>
        <fullName evidence="5">Cobalamin-dependent protein</fullName>
    </submittedName>
</protein>
<dbReference type="Pfam" id="PF02607">
    <property type="entry name" value="B12-binding_2"/>
    <property type="match status" value="1"/>
</dbReference>
<dbReference type="AlphaFoldDB" id="A0A9D1P431"/>
<keyword evidence="2" id="KW-0170">Cobalt</keyword>
<evidence type="ECO:0000259" key="4">
    <source>
        <dbReference type="PROSITE" id="PS51337"/>
    </source>
</evidence>
<dbReference type="GO" id="GO:0005829">
    <property type="term" value="C:cytosol"/>
    <property type="evidence" value="ECO:0007669"/>
    <property type="project" value="TreeGrafter"/>
</dbReference>
<gene>
    <name evidence="5" type="ORF">IAB71_06070</name>
</gene>
<dbReference type="InterPro" id="IPR050554">
    <property type="entry name" value="Met_Synthase/Corrinoid"/>
</dbReference>
<dbReference type="InterPro" id="IPR036594">
    <property type="entry name" value="Meth_synthase_dom"/>
</dbReference>
<dbReference type="GO" id="GO:0050667">
    <property type="term" value="P:homocysteine metabolic process"/>
    <property type="evidence" value="ECO:0007669"/>
    <property type="project" value="TreeGrafter"/>
</dbReference>
<dbReference type="GO" id="GO:0046872">
    <property type="term" value="F:metal ion binding"/>
    <property type="evidence" value="ECO:0007669"/>
    <property type="project" value="UniProtKB-KW"/>
</dbReference>
<dbReference type="InterPro" id="IPR003759">
    <property type="entry name" value="Cbl-bd_cap"/>
</dbReference>
<evidence type="ECO:0000313" key="6">
    <source>
        <dbReference type="Proteomes" id="UP000824169"/>
    </source>
</evidence>
<keyword evidence="1" id="KW-0479">Metal-binding</keyword>
<dbReference type="Gene3D" id="3.40.50.280">
    <property type="entry name" value="Cobalamin-binding domain"/>
    <property type="match status" value="1"/>
</dbReference>
<dbReference type="InterPro" id="IPR036724">
    <property type="entry name" value="Cobalamin-bd_sf"/>
</dbReference>
<name>A0A9D1P431_9FIRM</name>
<feature type="domain" description="B12-binding N-terminal" evidence="4">
    <location>
        <begin position="1"/>
        <end position="86"/>
    </location>
</feature>
<dbReference type="GO" id="GO:0031419">
    <property type="term" value="F:cobalamin binding"/>
    <property type="evidence" value="ECO:0007669"/>
    <property type="project" value="InterPro"/>
</dbReference>
<evidence type="ECO:0000256" key="2">
    <source>
        <dbReference type="ARBA" id="ARBA00023285"/>
    </source>
</evidence>
<dbReference type="PANTHER" id="PTHR45833">
    <property type="entry name" value="METHIONINE SYNTHASE"/>
    <property type="match status" value="1"/>
</dbReference>
<dbReference type="PROSITE" id="PS51332">
    <property type="entry name" value="B12_BINDING"/>
    <property type="match status" value="1"/>
</dbReference>
<dbReference type="EMBL" id="DVOO01000016">
    <property type="protein sequence ID" value="HIV25339.1"/>
    <property type="molecule type" value="Genomic_DNA"/>
</dbReference>
<dbReference type="Pfam" id="PF02310">
    <property type="entry name" value="B12-binding"/>
    <property type="match status" value="1"/>
</dbReference>
<dbReference type="Proteomes" id="UP000824169">
    <property type="component" value="Unassembled WGS sequence"/>
</dbReference>